<reference evidence="3" key="1">
    <citation type="submission" date="2020-05" db="EMBL/GenBank/DDBJ databases">
        <authorList>
            <person name="Chiriac C."/>
            <person name="Salcher M."/>
            <person name="Ghai R."/>
            <person name="Kavagutti S V."/>
        </authorList>
    </citation>
    <scope>NUCLEOTIDE SEQUENCE</scope>
</reference>
<dbReference type="InterPro" id="IPR005123">
    <property type="entry name" value="Oxoglu/Fe-dep_dioxygenase_dom"/>
</dbReference>
<dbReference type="GO" id="GO:0051213">
    <property type="term" value="F:dioxygenase activity"/>
    <property type="evidence" value="ECO:0007669"/>
    <property type="project" value="InterPro"/>
</dbReference>
<accession>A0A6J6DYU8</accession>
<dbReference type="PANTHER" id="PTHR31212:SF4">
    <property type="entry name" value="ALPHA-KETOGLUTARATE-DEPENDENT DIOXYGENASE ALKB HOMOLOG 3"/>
    <property type="match status" value="1"/>
</dbReference>
<gene>
    <name evidence="3" type="ORF">UFOPK1493_02114</name>
</gene>
<dbReference type="InterPro" id="IPR032854">
    <property type="entry name" value="ALKBH3"/>
</dbReference>
<evidence type="ECO:0000256" key="1">
    <source>
        <dbReference type="SAM" id="MobiDB-lite"/>
    </source>
</evidence>
<evidence type="ECO:0000313" key="3">
    <source>
        <dbReference type="EMBL" id="CAB4566258.1"/>
    </source>
</evidence>
<dbReference type="PROSITE" id="PS51471">
    <property type="entry name" value="FE2OG_OXY"/>
    <property type="match status" value="1"/>
</dbReference>
<organism evidence="3">
    <name type="scientific">freshwater metagenome</name>
    <dbReference type="NCBI Taxonomy" id="449393"/>
    <lineage>
        <taxon>unclassified sequences</taxon>
        <taxon>metagenomes</taxon>
        <taxon>ecological metagenomes</taxon>
    </lineage>
</organism>
<feature type="region of interest" description="Disordered" evidence="1">
    <location>
        <begin position="230"/>
        <end position="261"/>
    </location>
</feature>
<dbReference type="SUPFAM" id="SSF51197">
    <property type="entry name" value="Clavaminate synthase-like"/>
    <property type="match status" value="1"/>
</dbReference>
<dbReference type="Gene3D" id="2.60.120.590">
    <property type="entry name" value="Alpha-ketoglutarate-dependent dioxygenase AlkB-like"/>
    <property type="match status" value="1"/>
</dbReference>
<feature type="domain" description="Fe2OG dioxygenase" evidence="2">
    <location>
        <begin position="121"/>
        <end position="230"/>
    </location>
</feature>
<evidence type="ECO:0000259" key="2">
    <source>
        <dbReference type="PROSITE" id="PS51471"/>
    </source>
</evidence>
<dbReference type="EMBL" id="CAEZSR010000077">
    <property type="protein sequence ID" value="CAB4566258.1"/>
    <property type="molecule type" value="Genomic_DNA"/>
</dbReference>
<name>A0A6J6DYU8_9ZZZZ</name>
<dbReference type="InterPro" id="IPR037151">
    <property type="entry name" value="AlkB-like_sf"/>
</dbReference>
<proteinExistence type="predicted"/>
<dbReference type="GO" id="GO:0006307">
    <property type="term" value="P:DNA alkylation repair"/>
    <property type="evidence" value="ECO:0007669"/>
    <property type="project" value="InterPro"/>
</dbReference>
<protein>
    <submittedName>
        <fullName evidence="3">Unannotated protein</fullName>
    </submittedName>
</protein>
<sequence length="261" mass="29610">MHAGVAVLPESTRVGETSRWLTGWLTGAVDVDRSSLLIDRRAAVETTALDEHSWVHLVRGFVPDAAAALDRVRSTTPWQQQEVLRYEAYVPERRLSSGLRADSDPLLRQIDLHLTATHRQRFTGVAAILYRDGEDFQGLHSDREMRWLDDTLIAIVVLGQRRPFVIRRRAPMREVVERVPAGTAPDDLVFTPGEGDLLVMGGACQRDWLHGIPRADTANPRISLTWRWTSRRGRPDTNPGYVDGRQFSDRPRRPGTRTRRP</sequence>
<dbReference type="AlphaFoldDB" id="A0A6J6DYU8"/>
<dbReference type="InterPro" id="IPR027450">
    <property type="entry name" value="AlkB-like"/>
</dbReference>
<dbReference type="PANTHER" id="PTHR31212">
    <property type="entry name" value="ALPHA-KETOGLUTARATE-DEPENDENT DIOXYGENASE ALKB HOMOLOG 3"/>
    <property type="match status" value="1"/>
</dbReference>
<dbReference type="Pfam" id="PF13532">
    <property type="entry name" value="2OG-FeII_Oxy_2"/>
    <property type="match status" value="1"/>
</dbReference>